<dbReference type="EMBL" id="DS547092">
    <property type="protein sequence ID" value="EDR13858.1"/>
    <property type="molecule type" value="Genomic_DNA"/>
</dbReference>
<keyword evidence="2" id="KW-1185">Reference proteome</keyword>
<dbReference type="RefSeq" id="XP_001874417.1">
    <property type="nucleotide sequence ID" value="XM_001874382.1"/>
</dbReference>
<protein>
    <submittedName>
        <fullName evidence="1">Predicted protein</fullName>
    </submittedName>
</protein>
<sequence>MSSRLGLSKERSKAKYNFTASLNTMEPLAAPAKQVFRLGRDEAHQQRKLAVGKELPTCHPARQKLTFEEKVNSTFAVCLIRPVKWTLRTAPNVTQASRGANVGLSTSRSRQTRHCLTPRPRLTSFPQRLVFFPVLVRSPVTIQSPISDCNGDIIARSSQNPLYNLNLFDVKEDIGCLRKSWDLGIQCPTQTPRAPTHADSKPPISRDHAKMFDESKFFGYMTPELCTLLLDISEYGLAKPHPTETGIPVGPRFYMKYLSEVWFVLFVSGCRDGITGYSPEIPDIEDLDEDEDAYGEQEAEGIAREKVLAEDYDVKLCEEKIEFLSGPVLTRERIRATKRDLKDIYETVANLLTKTLKGIINIYHANTITNHTPPVCPNPTHPPSAARARITRNGVEDSELDKAKVNIAGVEDEFTAAESRGCVLSPTFLNLNFLSPHSAPRKGISPSAATASTSA</sequence>
<organism evidence="2">
    <name type="scientific">Laccaria bicolor (strain S238N-H82 / ATCC MYA-4686)</name>
    <name type="common">Bicoloured deceiver</name>
    <name type="synonym">Laccaria laccata var. bicolor</name>
    <dbReference type="NCBI Taxonomy" id="486041"/>
    <lineage>
        <taxon>Eukaryota</taxon>
        <taxon>Fungi</taxon>
        <taxon>Dikarya</taxon>
        <taxon>Basidiomycota</taxon>
        <taxon>Agaricomycotina</taxon>
        <taxon>Agaricomycetes</taxon>
        <taxon>Agaricomycetidae</taxon>
        <taxon>Agaricales</taxon>
        <taxon>Agaricineae</taxon>
        <taxon>Hydnangiaceae</taxon>
        <taxon>Laccaria</taxon>
    </lineage>
</organism>
<accession>B0CT13</accession>
<proteinExistence type="predicted"/>
<reference evidence="1 2" key="1">
    <citation type="journal article" date="2008" name="Nature">
        <title>The genome of Laccaria bicolor provides insights into mycorrhizal symbiosis.</title>
        <authorList>
            <person name="Martin F."/>
            <person name="Aerts A."/>
            <person name="Ahren D."/>
            <person name="Brun A."/>
            <person name="Danchin E.G.J."/>
            <person name="Duchaussoy F."/>
            <person name="Gibon J."/>
            <person name="Kohler A."/>
            <person name="Lindquist E."/>
            <person name="Pereda V."/>
            <person name="Salamov A."/>
            <person name="Shapiro H.J."/>
            <person name="Wuyts J."/>
            <person name="Blaudez D."/>
            <person name="Buee M."/>
            <person name="Brokstein P."/>
            <person name="Canbaeck B."/>
            <person name="Cohen D."/>
            <person name="Courty P.E."/>
            <person name="Coutinho P.M."/>
            <person name="Delaruelle C."/>
            <person name="Detter J.C."/>
            <person name="Deveau A."/>
            <person name="DiFazio S."/>
            <person name="Duplessis S."/>
            <person name="Fraissinet-Tachet L."/>
            <person name="Lucic E."/>
            <person name="Frey-Klett P."/>
            <person name="Fourrey C."/>
            <person name="Feussner I."/>
            <person name="Gay G."/>
            <person name="Grimwood J."/>
            <person name="Hoegger P.J."/>
            <person name="Jain P."/>
            <person name="Kilaru S."/>
            <person name="Labbe J."/>
            <person name="Lin Y.C."/>
            <person name="Legue V."/>
            <person name="Le Tacon F."/>
            <person name="Marmeisse R."/>
            <person name="Melayah D."/>
            <person name="Montanini B."/>
            <person name="Muratet M."/>
            <person name="Nehls U."/>
            <person name="Niculita-Hirzel H."/>
            <person name="Oudot-Le Secq M.P."/>
            <person name="Peter M."/>
            <person name="Quesneville H."/>
            <person name="Rajashekar B."/>
            <person name="Reich M."/>
            <person name="Rouhier N."/>
            <person name="Schmutz J."/>
            <person name="Yin T."/>
            <person name="Chalot M."/>
            <person name="Henrissat B."/>
            <person name="Kuees U."/>
            <person name="Lucas S."/>
            <person name="Van de Peer Y."/>
            <person name="Podila G.K."/>
            <person name="Polle A."/>
            <person name="Pukkila P.J."/>
            <person name="Richardson P.M."/>
            <person name="Rouze P."/>
            <person name="Sanders I.R."/>
            <person name="Stajich J.E."/>
            <person name="Tunlid A."/>
            <person name="Tuskan G."/>
            <person name="Grigoriev I.V."/>
        </authorList>
    </citation>
    <scope>NUCLEOTIDE SEQUENCE [LARGE SCALE GENOMIC DNA]</scope>
    <source>
        <strain evidence="2">S238N-H82 / ATCC MYA-4686</strain>
    </source>
</reference>
<dbReference type="InParanoid" id="B0CT13"/>
<dbReference type="HOGENOM" id="CLU_601386_0_0_1"/>
<evidence type="ECO:0000313" key="1">
    <source>
        <dbReference type="EMBL" id="EDR13858.1"/>
    </source>
</evidence>
<dbReference type="GeneID" id="6070335"/>
<evidence type="ECO:0000313" key="2">
    <source>
        <dbReference type="Proteomes" id="UP000001194"/>
    </source>
</evidence>
<dbReference type="AlphaFoldDB" id="B0CT13"/>
<gene>
    <name evidence="1" type="ORF">LACBIDRAFT_321476</name>
</gene>
<dbReference type="KEGG" id="lbc:LACBIDRAFT_321476"/>
<name>B0CT13_LACBS</name>
<dbReference type="Proteomes" id="UP000001194">
    <property type="component" value="Unassembled WGS sequence"/>
</dbReference>